<comment type="caution">
    <text evidence="12">The sequence shown here is derived from an EMBL/GenBank/DDBJ whole genome shotgun (WGS) entry which is preliminary data.</text>
</comment>
<feature type="region of interest" description="Disordered" evidence="10">
    <location>
        <begin position="72"/>
        <end position="94"/>
    </location>
</feature>
<comment type="subcellular location">
    <subcellularLocation>
        <location evidence="1">Nucleus</location>
    </subcellularLocation>
</comment>
<evidence type="ECO:0000256" key="1">
    <source>
        <dbReference type="ARBA" id="ARBA00004123"/>
    </source>
</evidence>
<organism evidence="12 13">
    <name type="scientific">Rhododendron griersonianum</name>
    <dbReference type="NCBI Taxonomy" id="479676"/>
    <lineage>
        <taxon>Eukaryota</taxon>
        <taxon>Viridiplantae</taxon>
        <taxon>Streptophyta</taxon>
        <taxon>Embryophyta</taxon>
        <taxon>Tracheophyta</taxon>
        <taxon>Spermatophyta</taxon>
        <taxon>Magnoliopsida</taxon>
        <taxon>eudicotyledons</taxon>
        <taxon>Gunneridae</taxon>
        <taxon>Pentapetalae</taxon>
        <taxon>asterids</taxon>
        <taxon>Ericales</taxon>
        <taxon>Ericaceae</taxon>
        <taxon>Ericoideae</taxon>
        <taxon>Rhodoreae</taxon>
        <taxon>Rhododendron</taxon>
    </lineage>
</organism>
<evidence type="ECO:0000256" key="8">
    <source>
        <dbReference type="ARBA" id="ARBA00023242"/>
    </source>
</evidence>
<keyword evidence="5" id="KW-0238">DNA-binding</keyword>
<dbReference type="InterPro" id="IPR001471">
    <property type="entry name" value="AP2/ERF_dom"/>
</dbReference>
<accession>A0AAV6L608</accession>
<keyword evidence="4" id="KW-0346">Stress response</keyword>
<evidence type="ECO:0000313" key="13">
    <source>
        <dbReference type="Proteomes" id="UP000823749"/>
    </source>
</evidence>
<dbReference type="PANTHER" id="PTHR31241">
    <property type="entry name" value="DEHYDRATION-RESPONSIVE ELEMENT-BINDING PROTEIN 2C"/>
    <property type="match status" value="1"/>
</dbReference>
<evidence type="ECO:0000256" key="3">
    <source>
        <dbReference type="ARBA" id="ARBA00023015"/>
    </source>
</evidence>
<evidence type="ECO:0000256" key="4">
    <source>
        <dbReference type="ARBA" id="ARBA00023016"/>
    </source>
</evidence>
<keyword evidence="7" id="KW-0804">Transcription</keyword>
<evidence type="ECO:0000256" key="6">
    <source>
        <dbReference type="ARBA" id="ARBA00023159"/>
    </source>
</evidence>
<sequence>MEVEYGGVVVVEGGGCRICDGGLLPEKKVVVMGGDWPRSGRRPLFEEQRLSLSPDLKNSVVFPSLADKIMPEPIDEMEPPTTMATGRLPKGKPPVKAVVRPKRYRGVRLRNWGRFTAEVRHNNGNRIWLGTYGTAEEAALAYDEAAYRLYGSRAVLNFPHRIGSNKPEYTTLIPADILSGNFHGLGGLVETQNSVFHVGDVNGGIVVLTIEV</sequence>
<name>A0AAV6L608_9ERIC</name>
<dbReference type="GO" id="GO:0006952">
    <property type="term" value="P:defense response"/>
    <property type="evidence" value="ECO:0007669"/>
    <property type="project" value="UniProtKB-KW"/>
</dbReference>
<comment type="similarity">
    <text evidence="9">Belongs to the AP2/ERF transcription factor family. ERF subfamily.</text>
</comment>
<dbReference type="Proteomes" id="UP000823749">
    <property type="component" value="Chromosome 2"/>
</dbReference>
<keyword evidence="8" id="KW-0539">Nucleus</keyword>
<dbReference type="InterPro" id="IPR036955">
    <property type="entry name" value="AP2/ERF_dom_sf"/>
</dbReference>
<evidence type="ECO:0000256" key="5">
    <source>
        <dbReference type="ARBA" id="ARBA00023125"/>
    </source>
</evidence>
<dbReference type="InterPro" id="IPR016177">
    <property type="entry name" value="DNA-bd_dom_sf"/>
</dbReference>
<dbReference type="GO" id="GO:0005634">
    <property type="term" value="C:nucleus"/>
    <property type="evidence" value="ECO:0007669"/>
    <property type="project" value="UniProtKB-SubCell"/>
</dbReference>
<dbReference type="Gene3D" id="3.30.730.10">
    <property type="entry name" value="AP2/ERF domain"/>
    <property type="match status" value="1"/>
</dbReference>
<dbReference type="Pfam" id="PF00847">
    <property type="entry name" value="AP2"/>
    <property type="match status" value="1"/>
</dbReference>
<keyword evidence="6" id="KW-0010">Activator</keyword>
<keyword evidence="13" id="KW-1185">Reference proteome</keyword>
<keyword evidence="3" id="KW-0805">Transcription regulation</keyword>
<evidence type="ECO:0000313" key="12">
    <source>
        <dbReference type="EMBL" id="KAG5560392.1"/>
    </source>
</evidence>
<keyword evidence="2" id="KW-0611">Plant defense</keyword>
<reference evidence="12" key="1">
    <citation type="submission" date="2020-08" db="EMBL/GenBank/DDBJ databases">
        <title>Plant Genome Project.</title>
        <authorList>
            <person name="Zhang R.-G."/>
        </authorList>
    </citation>
    <scope>NUCLEOTIDE SEQUENCE</scope>
    <source>
        <strain evidence="12">WSP0</strain>
        <tissue evidence="12">Leaf</tissue>
    </source>
</reference>
<dbReference type="EMBL" id="JACTNZ010000002">
    <property type="protein sequence ID" value="KAG5560392.1"/>
    <property type="molecule type" value="Genomic_DNA"/>
</dbReference>
<dbReference type="CDD" id="cd00018">
    <property type="entry name" value="AP2"/>
    <property type="match status" value="1"/>
</dbReference>
<evidence type="ECO:0000256" key="2">
    <source>
        <dbReference type="ARBA" id="ARBA00022821"/>
    </source>
</evidence>
<dbReference type="GO" id="GO:0003677">
    <property type="term" value="F:DNA binding"/>
    <property type="evidence" value="ECO:0007669"/>
    <property type="project" value="UniProtKB-KW"/>
</dbReference>
<evidence type="ECO:0000256" key="9">
    <source>
        <dbReference type="ARBA" id="ARBA00024343"/>
    </source>
</evidence>
<dbReference type="SMART" id="SM00380">
    <property type="entry name" value="AP2"/>
    <property type="match status" value="1"/>
</dbReference>
<dbReference type="AlphaFoldDB" id="A0AAV6L608"/>
<feature type="domain" description="AP2/ERF" evidence="11">
    <location>
        <begin position="103"/>
        <end position="159"/>
    </location>
</feature>
<evidence type="ECO:0000256" key="10">
    <source>
        <dbReference type="SAM" id="MobiDB-lite"/>
    </source>
</evidence>
<dbReference type="FunFam" id="3.30.730.10:FF:000001">
    <property type="entry name" value="Ethylene-responsive transcription factor 2"/>
    <property type="match status" value="1"/>
</dbReference>
<gene>
    <name evidence="12" type="ORF">RHGRI_003641</name>
</gene>
<dbReference type="PROSITE" id="PS51032">
    <property type="entry name" value="AP2_ERF"/>
    <property type="match status" value="1"/>
</dbReference>
<dbReference type="SUPFAM" id="SSF54171">
    <property type="entry name" value="DNA-binding domain"/>
    <property type="match status" value="1"/>
</dbReference>
<evidence type="ECO:0000256" key="7">
    <source>
        <dbReference type="ARBA" id="ARBA00023163"/>
    </source>
</evidence>
<proteinExistence type="inferred from homology"/>
<dbReference type="PANTHER" id="PTHR31241:SF62">
    <property type="entry name" value="DEHYDRATION-RESPONSIVE ELEMENT-BINDING PROTEIN 2D"/>
    <property type="match status" value="1"/>
</dbReference>
<protein>
    <recommendedName>
        <fullName evidence="11">AP2/ERF domain-containing protein</fullName>
    </recommendedName>
</protein>
<dbReference type="PRINTS" id="PR00367">
    <property type="entry name" value="ETHRSPELEMNT"/>
</dbReference>
<dbReference type="GO" id="GO:0003700">
    <property type="term" value="F:DNA-binding transcription factor activity"/>
    <property type="evidence" value="ECO:0007669"/>
    <property type="project" value="InterPro"/>
</dbReference>
<evidence type="ECO:0000259" key="11">
    <source>
        <dbReference type="PROSITE" id="PS51032"/>
    </source>
</evidence>